<feature type="transmembrane region" description="Helical" evidence="2">
    <location>
        <begin position="99"/>
        <end position="117"/>
    </location>
</feature>
<feature type="compositionally biased region" description="Acidic residues" evidence="1">
    <location>
        <begin position="1"/>
        <end position="11"/>
    </location>
</feature>
<evidence type="ECO:0000313" key="3">
    <source>
        <dbReference type="EMBL" id="USQ78172.1"/>
    </source>
</evidence>
<feature type="transmembrane region" description="Helical" evidence="2">
    <location>
        <begin position="72"/>
        <end position="93"/>
    </location>
</feature>
<evidence type="ECO:0000256" key="2">
    <source>
        <dbReference type="SAM" id="Phobius"/>
    </source>
</evidence>
<evidence type="ECO:0000313" key="4">
    <source>
        <dbReference type="Proteomes" id="UP001056455"/>
    </source>
</evidence>
<protein>
    <recommendedName>
        <fullName evidence="5">DUF4190 domain-containing protein</fullName>
    </recommendedName>
</protein>
<evidence type="ECO:0008006" key="5">
    <source>
        <dbReference type="Google" id="ProtNLM"/>
    </source>
</evidence>
<keyword evidence="4" id="KW-1185">Reference proteome</keyword>
<accession>A0ABY4YMY9</accession>
<feature type="compositionally biased region" description="Pro residues" evidence="1">
    <location>
        <begin position="13"/>
        <end position="22"/>
    </location>
</feature>
<proteinExistence type="predicted"/>
<keyword evidence="2" id="KW-0812">Transmembrane</keyword>
<name>A0ABY4YMY9_9MICO</name>
<keyword evidence="2" id="KW-0472">Membrane</keyword>
<sequence>MADDQSPDEPFDPYAPPPPGQQGPPQGQGYGPPPQGQPYGQPPQSQGAPGHGYYYPQGYNTPYEPPPKKSSLPLWLGALLGLVGVFAGIWASTLVNPDLFPWVSLGGLVVLVVLLVVPATRRWGLGVLIGVALSIPVGLIIFAGVCIALIAGYSQTGS</sequence>
<feature type="region of interest" description="Disordered" evidence="1">
    <location>
        <begin position="1"/>
        <end position="62"/>
    </location>
</feature>
<evidence type="ECO:0000256" key="1">
    <source>
        <dbReference type="SAM" id="MobiDB-lite"/>
    </source>
</evidence>
<organism evidence="3 4">
    <name type="scientific">Ornithinimicrobium faecis</name>
    <dbReference type="NCBI Taxonomy" id="2934158"/>
    <lineage>
        <taxon>Bacteria</taxon>
        <taxon>Bacillati</taxon>
        <taxon>Actinomycetota</taxon>
        <taxon>Actinomycetes</taxon>
        <taxon>Micrococcales</taxon>
        <taxon>Ornithinimicrobiaceae</taxon>
        <taxon>Ornithinimicrobium</taxon>
    </lineage>
</organism>
<reference evidence="3" key="1">
    <citation type="submission" date="2022-06" db="EMBL/GenBank/DDBJ databases">
        <title>Ornithinimicrobium HY1793.</title>
        <authorList>
            <person name="Huang Y."/>
        </authorList>
    </citation>
    <scope>NUCLEOTIDE SEQUENCE</scope>
    <source>
        <strain evidence="3">HY1793</strain>
    </source>
</reference>
<feature type="compositionally biased region" description="Low complexity" evidence="1">
    <location>
        <begin position="37"/>
        <end position="48"/>
    </location>
</feature>
<gene>
    <name evidence="3" type="ORF">NF556_10915</name>
</gene>
<dbReference type="Proteomes" id="UP001056455">
    <property type="component" value="Chromosome"/>
</dbReference>
<feature type="transmembrane region" description="Helical" evidence="2">
    <location>
        <begin position="124"/>
        <end position="153"/>
    </location>
</feature>
<dbReference type="RefSeq" id="WP_252590971.1">
    <property type="nucleotide sequence ID" value="NZ_CP099489.1"/>
</dbReference>
<keyword evidence="2" id="KW-1133">Transmembrane helix</keyword>
<dbReference type="EMBL" id="CP099489">
    <property type="protein sequence ID" value="USQ78172.1"/>
    <property type="molecule type" value="Genomic_DNA"/>
</dbReference>